<sequence>MGVPRSWFPSGLDEGDTVTLNKPTRSEWIIDKMVNTHSHQCELQSADSYASVLFTCHNAADGQEAFIRVYVQVPHTGYEHADQATRAREATDFTPPELKAYEFLTKKGSQNTPQLLAYKRGSQDRSGVVPRGHITWIVWEKVPGKRLGDYKSAFVYWDMDCEQRKRVREAFLREFPAAKKMGYFPNAARPRNLVWDEEAGALYATHHAYDPKVRLTYPYSYFVGFRDAMPFKAKGTFGEEWFPRFDLAKPPQRHYRSNRDYNGLLDYPSVITYSSANLFFNFTIHLISFYLLTNFFLSSCSRPRNLFTLKTPPSHQQTPLENEMAQIIHLAAQGLLTEPLPPLRVGQNHTDSSAIHKIDFVGQLMPWPNFEREVIRAFSSPNIHWSNDTPDVRIVGAGARNSISEEQLVLGDENGVQGRLNERLGRPVAAAFQAQHHRLRMADFKASAPAAAGYQRVPDFVILEETSVVKVVGEAKAPWPSQHLNILSIGVEDFESGQDYIIRRTLGMVKLHGICESWTSSMPSCRPMMRPFFSERSTSEEFGLSSTLL</sequence>
<organism evidence="1 2">
    <name type="scientific">Penicillium rubens (strain ATCC 28089 / DSM 1075 / NRRL 1951 / Wisconsin 54-1255)</name>
    <name type="common">Penicillium chrysogenum</name>
    <dbReference type="NCBI Taxonomy" id="500485"/>
    <lineage>
        <taxon>Eukaryota</taxon>
        <taxon>Fungi</taxon>
        <taxon>Dikarya</taxon>
        <taxon>Ascomycota</taxon>
        <taxon>Pezizomycotina</taxon>
        <taxon>Eurotiomycetes</taxon>
        <taxon>Eurotiomycetidae</taxon>
        <taxon>Eurotiales</taxon>
        <taxon>Aspergillaceae</taxon>
        <taxon>Penicillium</taxon>
        <taxon>Penicillium chrysogenum species complex</taxon>
    </lineage>
</organism>
<dbReference type="HOGENOM" id="CLU_496146_0_0_1"/>
<dbReference type="Proteomes" id="UP000000724">
    <property type="component" value="Contig Pc00c22"/>
</dbReference>
<dbReference type="KEGG" id="pcs:N7525_005229"/>
<dbReference type="OMA" id="RGHITWI"/>
<accession>B6HVX6</accession>
<protein>
    <submittedName>
        <fullName evidence="1">Pc22g10610 protein</fullName>
    </submittedName>
</protein>
<dbReference type="EMBL" id="AM920437">
    <property type="protein sequence ID" value="CAP98349.1"/>
    <property type="molecule type" value="Genomic_DNA"/>
</dbReference>
<dbReference type="OrthoDB" id="5401170at2759"/>
<dbReference type="BioCyc" id="PCHR:PC22G10610-MONOMER"/>
<name>B6HVX6_PENRW</name>
<gene>
    <name evidence="1" type="ORF">Pc22g10610</name>
    <name evidence="1" type="ORF">PCH_Pc22g10610</name>
</gene>
<evidence type="ECO:0000313" key="2">
    <source>
        <dbReference type="Proteomes" id="UP000000724"/>
    </source>
</evidence>
<reference evidence="1 2" key="1">
    <citation type="journal article" date="2008" name="Nat. Biotechnol.">
        <title>Genome sequencing and analysis of the filamentous fungus Penicillium chrysogenum.</title>
        <authorList>
            <person name="van den Berg M.A."/>
            <person name="Albang R."/>
            <person name="Albermann K."/>
            <person name="Badger J.H."/>
            <person name="Daran J.-M."/>
            <person name="Driessen A.J.M."/>
            <person name="Garcia-Estrada C."/>
            <person name="Fedorova N.D."/>
            <person name="Harris D.M."/>
            <person name="Heijne W.H.M."/>
            <person name="Joardar V.S."/>
            <person name="Kiel J.A.K.W."/>
            <person name="Kovalchuk A."/>
            <person name="Martin J.F."/>
            <person name="Nierman W.C."/>
            <person name="Nijland J.G."/>
            <person name="Pronk J.T."/>
            <person name="Roubos J.A."/>
            <person name="van der Klei I.J."/>
            <person name="van Peij N.N.M.E."/>
            <person name="Veenhuis M."/>
            <person name="von Doehren H."/>
            <person name="Wagner C."/>
            <person name="Wortman J.R."/>
            <person name="Bovenberg R.A.L."/>
        </authorList>
    </citation>
    <scope>NUCLEOTIDE SEQUENCE [LARGE SCALE GENOMIC DNA]</scope>
    <source>
        <strain evidence="2">ATCC 28089 / DSM 1075 / NRRL 1951 / Wisconsin 54-1255</strain>
    </source>
</reference>
<keyword evidence="2" id="KW-1185">Reference proteome</keyword>
<dbReference type="GeneID" id="8304018"/>
<dbReference type="AlphaFoldDB" id="B6HVX6"/>
<dbReference type="VEuPathDB" id="FungiDB:PCH_Pc22g10610"/>
<proteinExistence type="predicted"/>
<evidence type="ECO:0000313" key="1">
    <source>
        <dbReference type="EMBL" id="CAP98349.1"/>
    </source>
</evidence>